<dbReference type="EC" id="5.4.99.25" evidence="2"/>
<dbReference type="FunFam" id="3.30.70.2510:FF:000001">
    <property type="entry name" value="tRNA pseudouridine synthase Pus10"/>
    <property type="match status" value="1"/>
</dbReference>
<evidence type="ECO:0000259" key="9">
    <source>
        <dbReference type="Pfam" id="PF21238"/>
    </source>
</evidence>
<dbReference type="Gene3D" id="3.30.70.2510">
    <property type="match status" value="1"/>
</dbReference>
<evidence type="ECO:0000256" key="4">
    <source>
        <dbReference type="ARBA" id="ARBA00023235"/>
    </source>
</evidence>
<evidence type="ECO:0000256" key="1">
    <source>
        <dbReference type="ARBA" id="ARBA00009652"/>
    </source>
</evidence>
<dbReference type="Proteomes" id="UP000095284">
    <property type="component" value="Unplaced"/>
</dbReference>
<feature type="domain" description="Pus10-like C-terminal" evidence="9">
    <location>
        <begin position="208"/>
        <end position="448"/>
    </location>
</feature>
<keyword evidence="3" id="KW-0819">tRNA processing</keyword>
<dbReference type="FunFam" id="3.30.70.3190:FF:000001">
    <property type="entry name" value="tRNA pseudouridine synthase Pus10"/>
    <property type="match status" value="1"/>
</dbReference>
<dbReference type="SUPFAM" id="SSF55120">
    <property type="entry name" value="Pseudouridine synthase"/>
    <property type="match status" value="1"/>
</dbReference>
<dbReference type="eggNOG" id="KOG2364">
    <property type="taxonomic scope" value="Eukaryota"/>
</dbReference>
<reference evidence="11" key="1">
    <citation type="submission" date="2016-11" db="UniProtKB">
        <authorList>
            <consortium name="WormBaseParasite"/>
        </authorList>
    </citation>
    <scope>IDENTIFICATION</scope>
</reference>
<feature type="domain" description="Pus10 N-terminal eukaryotes" evidence="8">
    <location>
        <begin position="30"/>
        <end position="195"/>
    </location>
</feature>
<evidence type="ECO:0000256" key="2">
    <source>
        <dbReference type="ARBA" id="ARBA00012787"/>
    </source>
</evidence>
<proteinExistence type="inferred from homology"/>
<dbReference type="GO" id="GO:0160148">
    <property type="term" value="F:tRNA pseudouridine(55) synthase activity"/>
    <property type="evidence" value="ECO:0007669"/>
    <property type="project" value="UniProtKB-EC"/>
</dbReference>
<dbReference type="GO" id="GO:0031119">
    <property type="term" value="P:tRNA pseudouridine synthesis"/>
    <property type="evidence" value="ECO:0007669"/>
    <property type="project" value="TreeGrafter"/>
</dbReference>
<comment type="similarity">
    <text evidence="1">Belongs to the pseudouridine synthase Pus10 family.</text>
</comment>
<dbReference type="InterPro" id="IPR020103">
    <property type="entry name" value="PsdUridine_synth_cat_dom_sf"/>
</dbReference>
<evidence type="ECO:0000256" key="5">
    <source>
        <dbReference type="ARBA" id="ARBA00075270"/>
    </source>
</evidence>
<dbReference type="Pfam" id="PF21238">
    <property type="entry name" value="Pus10_C"/>
    <property type="match status" value="1"/>
</dbReference>
<protein>
    <recommendedName>
        <fullName evidence="2">tRNA pseudouridine(55) synthase</fullName>
        <ecNumber evidence="2">5.4.99.25</ecNumber>
    </recommendedName>
    <alternativeName>
        <fullName evidence="7">tRNA pseudouridine 55 synthase</fullName>
    </alternativeName>
    <alternativeName>
        <fullName evidence="5">tRNA pseudouridylate synthase</fullName>
    </alternativeName>
    <alternativeName>
        <fullName evidence="6">tRNA-uridine isomerase</fullName>
    </alternativeName>
</protein>
<accession>A0A1I7SS77</accession>
<dbReference type="WBParaSite" id="BXY_1589400.1">
    <property type="protein sequence ID" value="BXY_1589400.1"/>
    <property type="gene ID" value="BXY_1589400"/>
</dbReference>
<dbReference type="AlphaFoldDB" id="A0A1I7SS77"/>
<evidence type="ECO:0000256" key="6">
    <source>
        <dbReference type="ARBA" id="ARBA00079393"/>
    </source>
</evidence>
<evidence type="ECO:0000313" key="11">
    <source>
        <dbReference type="WBParaSite" id="BXY_1589400.1"/>
    </source>
</evidence>
<evidence type="ECO:0000256" key="3">
    <source>
        <dbReference type="ARBA" id="ARBA00022694"/>
    </source>
</evidence>
<evidence type="ECO:0000313" key="10">
    <source>
        <dbReference type="Proteomes" id="UP000095284"/>
    </source>
</evidence>
<dbReference type="InterPro" id="IPR048741">
    <property type="entry name" value="Pus10-like_C"/>
</dbReference>
<sequence>MVIPLCKACISVQKGISEENYDLVDEGFRCSLCFGILSDPDLANLIAVKAAEVFKASGYDGNTFVLALNIPTTMHLRDLFFEKLFPGCYSSREMSPKNLFSNVLLKNIEQKLGMRGSLYSDLVMTVSLGNDEFIKSDVDFFLCHCPNVFLNNGRKRRPELAEIHQLYTKTKVQEIVNRMEVDGIKKYQWTSPSTKVSVDVLFQRESVFIAGRYCKYSRCLPQSPWTADEEIQIVNGNSVSEKIGNIFVKSFHATGFRFIASGREDIDVRMLGNGRPFAVNIINAKKTESMKGLKKQTTLDLLRELINNELDISISPLSVISNNQAQVLNVGQEEKRKMYSCVCFSSRIITDEMLRSLEAKVPVKIIQKTVVRVLKRRALHDREREIYLLKALRLDDFHFQLKMETQAGTYIKEFVHSDFGRTSPSIGELMGLQADDIDILQLDVERVDLDWPPKKFIP</sequence>
<dbReference type="PANTHER" id="PTHR21568:SF0">
    <property type="entry name" value="TRNA PSEUDOURIDINE SYNTHASE PUS10"/>
    <property type="match status" value="1"/>
</dbReference>
<dbReference type="PANTHER" id="PTHR21568">
    <property type="entry name" value="TRNA PSEUDOURIDINE SYNTHASE PUS10"/>
    <property type="match status" value="1"/>
</dbReference>
<dbReference type="GO" id="GO:0003723">
    <property type="term" value="F:RNA binding"/>
    <property type="evidence" value="ECO:0007669"/>
    <property type="project" value="InterPro"/>
</dbReference>
<dbReference type="Pfam" id="PF21237">
    <property type="entry name" value="Pus10_N_euk"/>
    <property type="match status" value="1"/>
</dbReference>
<name>A0A1I7SS77_BURXY</name>
<evidence type="ECO:0000256" key="7">
    <source>
        <dbReference type="ARBA" id="ARBA00083669"/>
    </source>
</evidence>
<keyword evidence="4" id="KW-0413">Isomerase</keyword>
<dbReference type="InterPro" id="IPR039894">
    <property type="entry name" value="Pus10-like"/>
</dbReference>
<dbReference type="InterPro" id="IPR048742">
    <property type="entry name" value="Pus10_N_euk"/>
</dbReference>
<dbReference type="Gene3D" id="3.30.70.3190">
    <property type="match status" value="1"/>
</dbReference>
<organism evidence="10 11">
    <name type="scientific">Bursaphelenchus xylophilus</name>
    <name type="common">Pinewood nematode worm</name>
    <name type="synonym">Aphelenchoides xylophilus</name>
    <dbReference type="NCBI Taxonomy" id="6326"/>
    <lineage>
        <taxon>Eukaryota</taxon>
        <taxon>Metazoa</taxon>
        <taxon>Ecdysozoa</taxon>
        <taxon>Nematoda</taxon>
        <taxon>Chromadorea</taxon>
        <taxon>Rhabditida</taxon>
        <taxon>Tylenchina</taxon>
        <taxon>Tylenchomorpha</taxon>
        <taxon>Aphelenchoidea</taxon>
        <taxon>Aphelenchoididae</taxon>
        <taxon>Bursaphelenchus</taxon>
    </lineage>
</organism>
<evidence type="ECO:0000259" key="8">
    <source>
        <dbReference type="Pfam" id="PF21237"/>
    </source>
</evidence>